<dbReference type="NCBIfam" id="TIGR03770">
    <property type="entry name" value="anch_rpt_perm"/>
    <property type="match status" value="1"/>
</dbReference>
<evidence type="ECO:0000313" key="8">
    <source>
        <dbReference type="Proteomes" id="UP000275951"/>
    </source>
</evidence>
<dbReference type="InterPro" id="IPR001626">
    <property type="entry name" value="ABC_TroCD"/>
</dbReference>
<evidence type="ECO:0000256" key="4">
    <source>
        <dbReference type="ARBA" id="ARBA00022989"/>
    </source>
</evidence>
<keyword evidence="6" id="KW-0813">Transport</keyword>
<dbReference type="Proteomes" id="UP000275951">
    <property type="component" value="Chromosome"/>
</dbReference>
<reference evidence="7 8" key="1">
    <citation type="submission" date="2018-11" db="EMBL/GenBank/DDBJ databases">
        <title>Multidrug-resistant genes are associated with an 42-kb island TGI1 carrying a complex class 1 integron in a Trueperella pyogenes.</title>
        <authorList>
            <person name="Dong W."/>
        </authorList>
    </citation>
    <scope>NUCLEOTIDE SEQUENCE [LARGE SCALE GENOMIC DNA]</scope>
    <source>
        <strain evidence="7 8">TP4</strain>
    </source>
</reference>
<gene>
    <name evidence="7" type="ORF">EBQ10_02230</name>
</gene>
<dbReference type="GO" id="GO:0010043">
    <property type="term" value="P:response to zinc ion"/>
    <property type="evidence" value="ECO:0007669"/>
    <property type="project" value="TreeGrafter"/>
</dbReference>
<dbReference type="InterPro" id="IPR022392">
    <property type="entry name" value="Anch_rpt-typ_ABC_trnsprt_perm"/>
</dbReference>
<keyword evidence="3 6" id="KW-0812">Transmembrane</keyword>
<protein>
    <submittedName>
        <fullName evidence="7">Anchored repeat-type ABC transporter permease subunit</fullName>
    </submittedName>
</protein>
<evidence type="ECO:0000313" key="7">
    <source>
        <dbReference type="EMBL" id="AZR06228.1"/>
    </source>
</evidence>
<dbReference type="CDD" id="cd06550">
    <property type="entry name" value="TM_ABC_iron-siderophores_like"/>
    <property type="match status" value="1"/>
</dbReference>
<dbReference type="PANTHER" id="PTHR30477:SF13">
    <property type="entry name" value="IRON TRANSPORT SYSTEM MEMBRANE PROTEIN HI_0360-RELATED"/>
    <property type="match status" value="1"/>
</dbReference>
<dbReference type="Gene3D" id="1.10.3470.10">
    <property type="entry name" value="ABC transporter involved in vitamin B12 uptake, BtuC"/>
    <property type="match status" value="1"/>
</dbReference>
<evidence type="ECO:0000256" key="2">
    <source>
        <dbReference type="ARBA" id="ARBA00008034"/>
    </source>
</evidence>
<organism evidence="7 8">
    <name type="scientific">Trueperella pyogenes</name>
    <dbReference type="NCBI Taxonomy" id="1661"/>
    <lineage>
        <taxon>Bacteria</taxon>
        <taxon>Bacillati</taxon>
        <taxon>Actinomycetota</taxon>
        <taxon>Actinomycetes</taxon>
        <taxon>Actinomycetales</taxon>
        <taxon>Actinomycetaceae</taxon>
        <taxon>Trueperella</taxon>
    </lineage>
</organism>
<dbReference type="PANTHER" id="PTHR30477">
    <property type="entry name" value="ABC-TRANSPORTER METAL-BINDING PROTEIN"/>
    <property type="match status" value="1"/>
</dbReference>
<dbReference type="EMBL" id="CP033905">
    <property type="protein sequence ID" value="AZR06228.1"/>
    <property type="molecule type" value="Genomic_DNA"/>
</dbReference>
<comment type="similarity">
    <text evidence="2 6">Belongs to the ABC-3 integral membrane protein family.</text>
</comment>
<keyword evidence="5" id="KW-0472">Membrane</keyword>
<evidence type="ECO:0000256" key="5">
    <source>
        <dbReference type="ARBA" id="ARBA00023136"/>
    </source>
</evidence>
<name>A0A2S1KZL7_9ACTO</name>
<comment type="subcellular location">
    <subcellularLocation>
        <location evidence="6">Cell membrane</location>
        <topology evidence="6">Multi-pass membrane protein</topology>
    </subcellularLocation>
    <subcellularLocation>
        <location evidence="1">Membrane</location>
        <topology evidence="1">Multi-pass membrane protein</topology>
    </subcellularLocation>
</comment>
<dbReference type="RefSeq" id="WP_099980442.1">
    <property type="nucleotide sequence ID" value="NZ_CP028833.1"/>
</dbReference>
<dbReference type="GO" id="GO:0043190">
    <property type="term" value="C:ATP-binding cassette (ABC) transporter complex"/>
    <property type="evidence" value="ECO:0007669"/>
    <property type="project" value="InterPro"/>
</dbReference>
<sequence>MSFIEFLADLANPQLAFLQRALIVAVLSAIICGAVGVHTVLRGMSFIGDALAHAVFPGIAVAFAMGGSVLLGGALAGVVVTLLIAIFTQNRKIGEDSVIGIFFAAAFALGLVIMARISTYTGSLESILFGSLTGVQPADLVTIAIGTALILGALALSHKKLVLVSLDRAYAQSLGVRAGIMDVVLYLTIAAAVVMSVQIVGNILVLALLIAPAATARLLTDRLLPMMLIAPAIGSVGAFLGIWASWVWDLPTGAAIVLILATFFAVVWLAKAARSVLRRQA</sequence>
<proteinExistence type="inferred from homology"/>
<dbReference type="AlphaFoldDB" id="A0A2S1KZL7"/>
<evidence type="ECO:0000256" key="3">
    <source>
        <dbReference type="ARBA" id="ARBA00022692"/>
    </source>
</evidence>
<dbReference type="Pfam" id="PF00950">
    <property type="entry name" value="ABC-3"/>
    <property type="match status" value="1"/>
</dbReference>
<accession>A0A2S1KZL7</accession>
<keyword evidence="4" id="KW-1133">Transmembrane helix</keyword>
<dbReference type="STRING" id="1661.CQ11_02920"/>
<evidence type="ECO:0000256" key="6">
    <source>
        <dbReference type="RuleBase" id="RU003943"/>
    </source>
</evidence>
<dbReference type="SUPFAM" id="SSF81345">
    <property type="entry name" value="ABC transporter involved in vitamin B12 uptake, BtuC"/>
    <property type="match status" value="1"/>
</dbReference>
<dbReference type="InterPro" id="IPR037294">
    <property type="entry name" value="ABC_BtuC-like"/>
</dbReference>
<evidence type="ECO:0000256" key="1">
    <source>
        <dbReference type="ARBA" id="ARBA00004141"/>
    </source>
</evidence>
<dbReference type="GO" id="GO:0055085">
    <property type="term" value="P:transmembrane transport"/>
    <property type="evidence" value="ECO:0007669"/>
    <property type="project" value="InterPro"/>
</dbReference>